<feature type="region of interest" description="Disordered" evidence="1">
    <location>
        <begin position="197"/>
        <end position="224"/>
    </location>
</feature>
<accession>V6LWJ8</accession>
<evidence type="ECO:0000256" key="1">
    <source>
        <dbReference type="SAM" id="MobiDB-lite"/>
    </source>
</evidence>
<proteinExistence type="predicted"/>
<reference evidence="2" key="1">
    <citation type="journal article" date="2014" name="PLoS Genet.">
        <title>The Genome of Spironucleus salmonicida Highlights a Fish Pathogen Adapted to Fluctuating Environments.</title>
        <authorList>
            <person name="Xu F."/>
            <person name="Jerlstrom-Hultqvist J."/>
            <person name="Einarsson E."/>
            <person name="Astvaldsson A."/>
            <person name="Svard S.G."/>
            <person name="Andersson J.O."/>
        </authorList>
    </citation>
    <scope>NUCLEOTIDE SEQUENCE</scope>
</reference>
<name>V6LWJ8_9EUKA</name>
<feature type="compositionally biased region" description="Acidic residues" evidence="1">
    <location>
        <begin position="203"/>
        <end position="216"/>
    </location>
</feature>
<dbReference type="VEuPathDB" id="GiardiaDB:SS50377_20102"/>
<protein>
    <submittedName>
        <fullName evidence="2">Uncharacterized protein</fullName>
    </submittedName>
</protein>
<dbReference type="AlphaFoldDB" id="V6LWJ8"/>
<sequence>MLITYDRAQQILLQQKIIHIITSENVDSQTCISILGRFLLLKSICFTVSYKFLDQEEGYFLFINTQVVKSNSILITSLSPVNIEYIISDNIFVVDDGQFLQQFLFVFDPRVYNEQQLRFQKQYVKQEIDNNTNIKDPDLPQNQALRQQNPLIIDDSINDFVIVNEKQKIKNIILEDMFQQNQITFEKRQYLQMNPANIKSQEKEEEEYSVDVDQESNSESREISLGSSMQNFVVETQESQEINVNIHRQLWNQQQFQDFTQAQKTKIIEDEHQYQSDDITDKEIDNELTLESETESESVNKLDEEEQKIDDITQSLTNQIGRVHPQKFYKDLKLDISEEDLIQYFKKIQRLQKNQNNNFQELLQKYNIQYSFAQPVSITSTLIVFSYSSGIDFSDKNFTDQIIFSAFTGSINQYAQSQTDIQTIQKFETLIQSYILVQQDSKNKTRPFLTYTDYNIIGYRLLSFYQSLQISGLQHIINAHQASFNDPNGKINYLLTKLGISSQQANQPYQSMDKHLKRLIKKNYYFLSKTYKHSFLFYIPNFIYTNRLLATIEISSFDTALLIQHNPIKYAFQDFQDLAFHMQKAAISLDSIQTKSNYYHYLSDIAEIYQYQHMLINQQQYLKQLPSKNGYFIYHLTSETVFNNEQMSKLCQNIKYMRTTFDCLNLQQKAPNKLQNELYTSGVISLVPGFSGLKFVRVKFKPMDLLYQDCIVVLYQANKYFVHYCKSGFLGGVYSQYLMSGSQLLINQQIDIQKEAIQSIVNTWMEK</sequence>
<organism evidence="2">
    <name type="scientific">Spironucleus salmonicida</name>
    <dbReference type="NCBI Taxonomy" id="348837"/>
    <lineage>
        <taxon>Eukaryota</taxon>
        <taxon>Metamonada</taxon>
        <taxon>Diplomonadida</taxon>
        <taxon>Hexamitidae</taxon>
        <taxon>Hexamitinae</taxon>
        <taxon>Spironucleus</taxon>
    </lineage>
</organism>
<gene>
    <name evidence="2" type="ORF">SS50377_14731</name>
</gene>
<dbReference type="EMBL" id="KI546100">
    <property type="protein sequence ID" value="EST45159.1"/>
    <property type="molecule type" value="Genomic_DNA"/>
</dbReference>
<evidence type="ECO:0000313" key="2">
    <source>
        <dbReference type="EMBL" id="EST45159.1"/>
    </source>
</evidence>